<dbReference type="Gene3D" id="3.40.50.10420">
    <property type="entry name" value="NagB/RpiA/CoA transferase-like"/>
    <property type="match status" value="1"/>
</dbReference>
<accession>A0ABV2KN31</accession>
<evidence type="ECO:0000256" key="1">
    <source>
        <dbReference type="ARBA" id="ARBA00010638"/>
    </source>
</evidence>
<name>A0ABV2KN31_9HYPH</name>
<comment type="similarity">
    <text evidence="1 4">Belongs to the 5-formyltetrahydrofolate cyclo-ligase family.</text>
</comment>
<keyword evidence="3 4" id="KW-0067">ATP-binding</keyword>
<feature type="region of interest" description="Disordered" evidence="5">
    <location>
        <begin position="175"/>
        <end position="197"/>
    </location>
</feature>
<dbReference type="PANTHER" id="PTHR23407">
    <property type="entry name" value="ATPASE INHIBITOR/5-FORMYLTETRAHYDROFOLATE CYCLO-LIGASE"/>
    <property type="match status" value="1"/>
</dbReference>
<evidence type="ECO:0000256" key="4">
    <source>
        <dbReference type="RuleBase" id="RU361279"/>
    </source>
</evidence>
<evidence type="ECO:0000256" key="2">
    <source>
        <dbReference type="ARBA" id="ARBA00022741"/>
    </source>
</evidence>
<dbReference type="Proteomes" id="UP001549143">
    <property type="component" value="Unassembled WGS sequence"/>
</dbReference>
<keyword evidence="7" id="KW-1185">Reference proteome</keyword>
<reference evidence="6 7" key="1">
    <citation type="submission" date="2024-06" db="EMBL/GenBank/DDBJ databases">
        <title>Genomic Encyclopedia of Type Strains, Phase IV (KMG-IV): sequencing the most valuable type-strain genomes for metagenomic binning, comparative biology and taxonomic classification.</title>
        <authorList>
            <person name="Goeker M."/>
        </authorList>
    </citation>
    <scope>NUCLEOTIDE SEQUENCE [LARGE SCALE GENOMIC DNA]</scope>
    <source>
        <strain evidence="6 7">DSM 19730</strain>
    </source>
</reference>
<gene>
    <name evidence="6" type="ORF">ABID44_001819</name>
</gene>
<dbReference type="InterPro" id="IPR024185">
    <property type="entry name" value="FTHF_cligase-like_sf"/>
</dbReference>
<protein>
    <recommendedName>
        <fullName evidence="4">5-formyltetrahydrofolate cyclo-ligase</fullName>
        <ecNumber evidence="4">6.3.3.2</ecNumber>
    </recommendedName>
</protein>
<dbReference type="SUPFAM" id="SSF100950">
    <property type="entry name" value="NagB/RpiA/CoA transferase-like"/>
    <property type="match status" value="1"/>
</dbReference>
<proteinExistence type="inferred from homology"/>
<dbReference type="InterPro" id="IPR002698">
    <property type="entry name" value="FTHF_cligase"/>
</dbReference>
<comment type="caution">
    <text evidence="6">The sequence shown here is derived from an EMBL/GenBank/DDBJ whole genome shotgun (WGS) entry which is preliminary data.</text>
</comment>
<dbReference type="NCBIfam" id="TIGR02727">
    <property type="entry name" value="MTHFS_bact"/>
    <property type="match status" value="1"/>
</dbReference>
<organism evidence="6 7">
    <name type="scientific">Aquamicrobium ahrensii</name>
    <dbReference type="NCBI Taxonomy" id="469551"/>
    <lineage>
        <taxon>Bacteria</taxon>
        <taxon>Pseudomonadati</taxon>
        <taxon>Pseudomonadota</taxon>
        <taxon>Alphaproteobacteria</taxon>
        <taxon>Hyphomicrobiales</taxon>
        <taxon>Phyllobacteriaceae</taxon>
        <taxon>Aquamicrobium</taxon>
    </lineage>
</organism>
<dbReference type="PANTHER" id="PTHR23407:SF1">
    <property type="entry name" value="5-FORMYLTETRAHYDROFOLATE CYCLO-LIGASE"/>
    <property type="match status" value="1"/>
</dbReference>
<evidence type="ECO:0000256" key="3">
    <source>
        <dbReference type="ARBA" id="ARBA00022840"/>
    </source>
</evidence>
<dbReference type="GO" id="GO:0030272">
    <property type="term" value="F:5-formyltetrahydrofolate cyclo-ligase activity"/>
    <property type="evidence" value="ECO:0007669"/>
    <property type="project" value="UniProtKB-EC"/>
</dbReference>
<keyword evidence="2 4" id="KW-0547">Nucleotide-binding</keyword>
<dbReference type="EMBL" id="JBEPMN010000005">
    <property type="protein sequence ID" value="MET3661493.1"/>
    <property type="molecule type" value="Genomic_DNA"/>
</dbReference>
<evidence type="ECO:0000313" key="7">
    <source>
        <dbReference type="Proteomes" id="UP001549143"/>
    </source>
</evidence>
<dbReference type="InterPro" id="IPR037171">
    <property type="entry name" value="NagB/RpiA_transferase-like"/>
</dbReference>
<keyword evidence="4" id="KW-0460">Magnesium</keyword>
<comment type="cofactor">
    <cofactor evidence="4">
        <name>Mg(2+)</name>
        <dbReference type="ChEBI" id="CHEBI:18420"/>
    </cofactor>
</comment>
<dbReference type="EC" id="6.3.3.2" evidence="4"/>
<dbReference type="Pfam" id="PF01812">
    <property type="entry name" value="5-FTHF_cyc-lig"/>
    <property type="match status" value="1"/>
</dbReference>
<feature type="compositionally biased region" description="Basic and acidic residues" evidence="5">
    <location>
        <begin position="177"/>
        <end position="197"/>
    </location>
</feature>
<evidence type="ECO:0000256" key="5">
    <source>
        <dbReference type="SAM" id="MobiDB-lite"/>
    </source>
</evidence>
<evidence type="ECO:0000313" key="6">
    <source>
        <dbReference type="EMBL" id="MET3661493.1"/>
    </source>
</evidence>
<keyword evidence="4" id="KW-0479">Metal-binding</keyword>
<comment type="catalytic activity">
    <reaction evidence="4">
        <text>(6S)-5-formyl-5,6,7,8-tetrahydrofolate + ATP = (6R)-5,10-methenyltetrahydrofolate + ADP + phosphate</text>
        <dbReference type="Rhea" id="RHEA:10488"/>
        <dbReference type="ChEBI" id="CHEBI:30616"/>
        <dbReference type="ChEBI" id="CHEBI:43474"/>
        <dbReference type="ChEBI" id="CHEBI:57455"/>
        <dbReference type="ChEBI" id="CHEBI:57457"/>
        <dbReference type="ChEBI" id="CHEBI:456216"/>
        <dbReference type="EC" id="6.3.3.2"/>
    </reaction>
</comment>
<sequence>MARRDVLDATLRIELALRVAEIGVQAIDFTPGAIISGFLPIRSEIDLRPLMAALRDKGARLCVPAVLDRETIVFRELARGAELVRTGFGTTGPGPQAAVLDPEIILLPLAAFDSRGHRLGYGAGHYDRAVARMHARALKPRLIGTAFDCQEVEHVPEEGHDVALDEVLTESGLRSFRKADRPDPASPDSRWRQERIR</sequence>
<keyword evidence="6" id="KW-0436">Ligase</keyword>